<feature type="domain" description="Cadherin" evidence="19">
    <location>
        <begin position="2448"/>
        <end position="2549"/>
    </location>
</feature>
<dbReference type="PROSITE" id="PS00010">
    <property type="entry name" value="ASX_HYDROXYL"/>
    <property type="match status" value="1"/>
</dbReference>
<proteinExistence type="predicted"/>
<keyword evidence="9 16" id="KW-1133">Transmembrane helix</keyword>
<evidence type="ECO:0000256" key="14">
    <source>
        <dbReference type="PROSITE-ProRule" id="PRU00076"/>
    </source>
</evidence>
<feature type="domain" description="Cadherin" evidence="19">
    <location>
        <begin position="63"/>
        <end position="185"/>
    </location>
</feature>
<dbReference type="GO" id="GO:0098858">
    <property type="term" value="C:actin-based cell projection"/>
    <property type="evidence" value="ECO:0007669"/>
    <property type="project" value="UniProtKB-ARBA"/>
</dbReference>
<dbReference type="CDD" id="cd00054">
    <property type="entry name" value="EGF_CA"/>
    <property type="match status" value="5"/>
</dbReference>
<evidence type="ECO:0000259" key="18">
    <source>
        <dbReference type="PROSITE" id="PS50026"/>
    </source>
</evidence>
<dbReference type="PRINTS" id="PR00205">
    <property type="entry name" value="CADHERIN"/>
</dbReference>
<feature type="domain" description="Cadherin" evidence="19">
    <location>
        <begin position="1613"/>
        <end position="1717"/>
    </location>
</feature>
<feature type="disulfide bond" evidence="14">
    <location>
        <begin position="4175"/>
        <end position="4184"/>
    </location>
</feature>
<evidence type="ECO:0000313" key="21">
    <source>
        <dbReference type="RefSeq" id="XP_034109887.1"/>
    </source>
</evidence>
<dbReference type="GO" id="GO:0035239">
    <property type="term" value="P:tube morphogenesis"/>
    <property type="evidence" value="ECO:0007669"/>
    <property type="project" value="UniProtKB-ARBA"/>
</dbReference>
<dbReference type="GO" id="GO:0048589">
    <property type="term" value="P:developmental growth"/>
    <property type="evidence" value="ECO:0007669"/>
    <property type="project" value="UniProtKB-ARBA"/>
</dbReference>
<dbReference type="GO" id="GO:0008013">
    <property type="term" value="F:beta-catenin binding"/>
    <property type="evidence" value="ECO:0007669"/>
    <property type="project" value="TreeGrafter"/>
</dbReference>
<dbReference type="GO" id="GO:0048699">
    <property type="term" value="P:generation of neurons"/>
    <property type="evidence" value="ECO:0007669"/>
    <property type="project" value="UniProtKB-ARBA"/>
</dbReference>
<dbReference type="SMART" id="SM00282">
    <property type="entry name" value="LamG"/>
    <property type="match status" value="1"/>
</dbReference>
<dbReference type="GO" id="GO:0045296">
    <property type="term" value="F:cadherin binding"/>
    <property type="evidence" value="ECO:0007669"/>
    <property type="project" value="TreeGrafter"/>
</dbReference>
<feature type="domain" description="Cadherin" evidence="19">
    <location>
        <begin position="186"/>
        <end position="293"/>
    </location>
</feature>
<dbReference type="FunFam" id="2.60.40.60:FF:000013">
    <property type="entry name" value="Cadherin EGF LAG seven-pass G-type receptor"/>
    <property type="match status" value="2"/>
</dbReference>
<dbReference type="InterPro" id="IPR000152">
    <property type="entry name" value="EGF-type_Asp/Asn_hydroxyl_site"/>
</dbReference>
<dbReference type="PANTHER" id="PTHR24027">
    <property type="entry name" value="CADHERIN-23"/>
    <property type="match status" value="1"/>
</dbReference>
<dbReference type="GO" id="GO:0005912">
    <property type="term" value="C:adherens junction"/>
    <property type="evidence" value="ECO:0007669"/>
    <property type="project" value="TreeGrafter"/>
</dbReference>
<dbReference type="Proteomes" id="UP000515160">
    <property type="component" value="Chromosome 3"/>
</dbReference>
<feature type="compositionally biased region" description="Polar residues" evidence="15">
    <location>
        <begin position="4620"/>
        <end position="4633"/>
    </location>
</feature>
<dbReference type="FunFam" id="2.60.40.60:FF:000021">
    <property type="entry name" value="FAT atypical cadherin 1"/>
    <property type="match status" value="2"/>
</dbReference>
<feature type="domain" description="Cadherin" evidence="19">
    <location>
        <begin position="773"/>
        <end position="877"/>
    </location>
</feature>
<dbReference type="FunFam" id="2.60.40.60:FF:000026">
    <property type="entry name" value="FAT atypical cadherin 1"/>
    <property type="match status" value="2"/>
</dbReference>
<dbReference type="FunFam" id="2.10.25.10:FF:000508">
    <property type="entry name" value="Eyes shut homolog"/>
    <property type="match status" value="1"/>
</dbReference>
<dbReference type="PROSITE" id="PS01186">
    <property type="entry name" value="EGF_2"/>
    <property type="match status" value="1"/>
</dbReference>
<gene>
    <name evidence="21 22" type="primary">LOC117571700</name>
</gene>
<keyword evidence="3 14" id="KW-0245">EGF-like domain</keyword>
<feature type="disulfide bond" evidence="14">
    <location>
        <begin position="3889"/>
        <end position="3898"/>
    </location>
</feature>
<evidence type="ECO:0000256" key="11">
    <source>
        <dbReference type="ARBA" id="ARBA00023157"/>
    </source>
</evidence>
<dbReference type="InterPro" id="IPR000742">
    <property type="entry name" value="EGF"/>
</dbReference>
<dbReference type="PROSITE" id="PS50025">
    <property type="entry name" value="LAM_G_DOMAIN"/>
    <property type="match status" value="1"/>
</dbReference>
<feature type="domain" description="EGF-like" evidence="18">
    <location>
        <begin position="4186"/>
        <end position="4221"/>
    </location>
</feature>
<dbReference type="FunFam" id="2.60.40.60:FF:000039">
    <property type="entry name" value="FAT atypical cadherin 3"/>
    <property type="match status" value="1"/>
</dbReference>
<dbReference type="GO" id="GO:0034332">
    <property type="term" value="P:adherens junction organization"/>
    <property type="evidence" value="ECO:0007669"/>
    <property type="project" value="TreeGrafter"/>
</dbReference>
<evidence type="ECO:0000256" key="6">
    <source>
        <dbReference type="ARBA" id="ARBA00022737"/>
    </source>
</evidence>
<feature type="domain" description="Cadherin" evidence="19">
    <location>
        <begin position="1408"/>
        <end position="1506"/>
    </location>
</feature>
<feature type="domain" description="Cadherin" evidence="19">
    <location>
        <begin position="2340"/>
        <end position="2447"/>
    </location>
</feature>
<feature type="domain" description="Cadherin" evidence="19">
    <location>
        <begin position="2762"/>
        <end position="2858"/>
    </location>
</feature>
<feature type="domain" description="EGF-like" evidence="18">
    <location>
        <begin position="3861"/>
        <end position="3899"/>
    </location>
</feature>
<dbReference type="FunFam" id="2.60.40.60:FF:000104">
    <property type="entry name" value="cadherin-23 isoform X1"/>
    <property type="match status" value="1"/>
</dbReference>
<dbReference type="GO" id="GO:0007043">
    <property type="term" value="P:cell-cell junction assembly"/>
    <property type="evidence" value="ECO:0007669"/>
    <property type="project" value="TreeGrafter"/>
</dbReference>
<organism evidence="20 21">
    <name type="scientific">Drosophila albomicans</name>
    <name type="common">Fruit fly</name>
    <dbReference type="NCBI Taxonomy" id="7291"/>
    <lineage>
        <taxon>Eukaryota</taxon>
        <taxon>Metazoa</taxon>
        <taxon>Ecdysozoa</taxon>
        <taxon>Arthropoda</taxon>
        <taxon>Hexapoda</taxon>
        <taxon>Insecta</taxon>
        <taxon>Pterygota</taxon>
        <taxon>Neoptera</taxon>
        <taxon>Endopterygota</taxon>
        <taxon>Diptera</taxon>
        <taxon>Brachycera</taxon>
        <taxon>Muscomorpha</taxon>
        <taxon>Ephydroidea</taxon>
        <taxon>Drosophilidae</taxon>
        <taxon>Drosophila</taxon>
    </lineage>
</organism>
<feature type="disulfide bond" evidence="14">
    <location>
        <begin position="4249"/>
        <end position="4258"/>
    </location>
</feature>
<keyword evidence="11 14" id="KW-1015">Disulfide bond</keyword>
<dbReference type="RefSeq" id="XP_034109887.1">
    <property type="nucleotide sequence ID" value="XM_034253996.2"/>
</dbReference>
<dbReference type="InterPro" id="IPR020894">
    <property type="entry name" value="Cadherin_CS"/>
</dbReference>
<dbReference type="FunFam" id="2.60.40.60:FF:000033">
    <property type="entry name" value="FAT atypical cadherin 1"/>
    <property type="match status" value="1"/>
</dbReference>
<dbReference type="GO" id="GO:0016339">
    <property type="term" value="P:calcium-dependent cell-cell adhesion via plasma membrane cell adhesion molecules"/>
    <property type="evidence" value="ECO:0007669"/>
    <property type="project" value="TreeGrafter"/>
</dbReference>
<name>A0A6P8YXJ7_DROAB</name>
<dbReference type="FunFam" id="2.60.40.60:FF:000116">
    <property type="entry name" value="Dachsous cadherin-related 2"/>
    <property type="match status" value="1"/>
</dbReference>
<dbReference type="InterPro" id="IPR018097">
    <property type="entry name" value="EGF_Ca-bd_CS"/>
</dbReference>
<feature type="domain" description="Cadherin" evidence="19">
    <location>
        <begin position="1507"/>
        <end position="1612"/>
    </location>
</feature>
<dbReference type="RefSeq" id="XP_034109888.1">
    <property type="nucleotide sequence ID" value="XM_034253997.2"/>
</dbReference>
<evidence type="ECO:0000256" key="9">
    <source>
        <dbReference type="ARBA" id="ARBA00022989"/>
    </source>
</evidence>
<dbReference type="FunFam" id="2.60.40.60:FF:000041">
    <property type="entry name" value="FAT atypical cadherin 1"/>
    <property type="match status" value="1"/>
</dbReference>
<keyword evidence="20" id="KW-1185">Reference proteome</keyword>
<protein>
    <submittedName>
        <fullName evidence="21 22">Fat-like cadherin-related tumor suppressor homolog isoform X1</fullName>
    </submittedName>
</protein>
<feature type="domain" description="Cadherin" evidence="19">
    <location>
        <begin position="2859"/>
        <end position="2965"/>
    </location>
</feature>
<keyword evidence="10 16" id="KW-0472">Membrane</keyword>
<feature type="domain" description="Cadherin" evidence="19">
    <location>
        <begin position="2966"/>
        <end position="3070"/>
    </location>
</feature>
<dbReference type="FunFam" id="2.60.40.60:FF:000066">
    <property type="entry name" value="FAT atypical cadherin 1"/>
    <property type="match status" value="1"/>
</dbReference>
<dbReference type="PROSITE" id="PS50026">
    <property type="entry name" value="EGF_3"/>
    <property type="match status" value="5"/>
</dbReference>
<feature type="domain" description="Cadherin" evidence="19">
    <location>
        <begin position="3484"/>
        <end position="3588"/>
    </location>
</feature>
<dbReference type="FunFam" id="2.60.40.60:FF:000020">
    <property type="entry name" value="Dachsous cadherin-related 1b"/>
    <property type="match status" value="1"/>
</dbReference>
<dbReference type="PROSITE" id="PS00022">
    <property type="entry name" value="EGF_1"/>
    <property type="match status" value="4"/>
</dbReference>
<feature type="domain" description="Cadherin" evidence="19">
    <location>
        <begin position="3170"/>
        <end position="3273"/>
    </location>
</feature>
<dbReference type="GO" id="GO:0001736">
    <property type="term" value="P:establishment of planar polarity"/>
    <property type="evidence" value="ECO:0007669"/>
    <property type="project" value="UniProtKB-ARBA"/>
</dbReference>
<keyword evidence="7 13" id="KW-0106">Calcium</keyword>
<dbReference type="InterPro" id="IPR001881">
    <property type="entry name" value="EGF-like_Ca-bd_dom"/>
</dbReference>
<dbReference type="FunFam" id="2.60.40.60:FF:000058">
    <property type="entry name" value="FAT atypical cadherin 3"/>
    <property type="match status" value="1"/>
</dbReference>
<evidence type="ECO:0000256" key="8">
    <source>
        <dbReference type="ARBA" id="ARBA00022889"/>
    </source>
</evidence>
<dbReference type="FunFam" id="2.10.25.10:FF:000737">
    <property type="entry name" value="Fat-like cadherin-related tumor suppressor homolog"/>
    <property type="match status" value="1"/>
</dbReference>
<feature type="domain" description="Cadherin" evidence="19">
    <location>
        <begin position="1089"/>
        <end position="1198"/>
    </location>
</feature>
<feature type="domain" description="EGF-like" evidence="18">
    <location>
        <begin position="4109"/>
        <end position="4146"/>
    </location>
</feature>
<evidence type="ECO:0000256" key="13">
    <source>
        <dbReference type="PROSITE-ProRule" id="PRU00043"/>
    </source>
</evidence>
<dbReference type="FunFam" id="2.10.25.10:FF:000682">
    <property type="entry name" value="Fat-like cadherin-related tumor suppressor homolog"/>
    <property type="match status" value="1"/>
</dbReference>
<feature type="domain" description="Cadherin" evidence="19">
    <location>
        <begin position="3589"/>
        <end position="3694"/>
    </location>
</feature>
<dbReference type="GeneID" id="117571700"/>
<evidence type="ECO:0000313" key="22">
    <source>
        <dbReference type="RefSeq" id="XP_034109888.1"/>
    </source>
</evidence>
<dbReference type="InterPro" id="IPR015919">
    <property type="entry name" value="Cadherin-like_sf"/>
</dbReference>
<feature type="domain" description="Cadherin" evidence="19">
    <location>
        <begin position="981"/>
        <end position="1088"/>
    </location>
</feature>
<dbReference type="OrthoDB" id="6252479at2759"/>
<keyword evidence="4 16" id="KW-0812">Transmembrane</keyword>
<dbReference type="SMART" id="SM00179">
    <property type="entry name" value="EGF_CA"/>
    <property type="match status" value="4"/>
</dbReference>
<evidence type="ECO:0000256" key="12">
    <source>
        <dbReference type="ARBA" id="ARBA00023180"/>
    </source>
</evidence>
<accession>A0A6P8YXJ7</accession>
<feature type="domain" description="Cadherin" evidence="19">
    <location>
        <begin position="2030"/>
        <end position="2136"/>
    </location>
</feature>
<dbReference type="GO" id="GO:0008104">
    <property type="term" value="P:intracellular protein localization"/>
    <property type="evidence" value="ECO:0007669"/>
    <property type="project" value="UniProtKB-ARBA"/>
</dbReference>
<dbReference type="FunFam" id="2.60.40.60:FF:000100">
    <property type="entry name" value="protocadherin Fat 2"/>
    <property type="match status" value="2"/>
</dbReference>
<evidence type="ECO:0000256" key="15">
    <source>
        <dbReference type="SAM" id="MobiDB-lite"/>
    </source>
</evidence>
<dbReference type="SMART" id="SM00181">
    <property type="entry name" value="EGF"/>
    <property type="match status" value="6"/>
</dbReference>
<feature type="domain" description="Cadherin" evidence="19">
    <location>
        <begin position="1300"/>
        <end position="1405"/>
    </location>
</feature>
<dbReference type="SUPFAM" id="SSF49899">
    <property type="entry name" value="Concanavalin A-like lectins/glucanases"/>
    <property type="match status" value="1"/>
</dbReference>
<feature type="domain" description="Cadherin" evidence="19">
    <location>
        <begin position="3274"/>
        <end position="3378"/>
    </location>
</feature>
<dbReference type="PROSITE" id="PS00232">
    <property type="entry name" value="CADHERIN_1"/>
    <property type="match status" value="14"/>
</dbReference>
<feature type="disulfide bond" evidence="14">
    <location>
        <begin position="3870"/>
        <end position="3887"/>
    </location>
</feature>
<reference evidence="21 22" key="1">
    <citation type="submission" date="2025-04" db="UniProtKB">
        <authorList>
            <consortium name="RefSeq"/>
        </authorList>
    </citation>
    <scope>IDENTIFICATION</scope>
    <source>
        <strain evidence="21 22">15112-1751.03</strain>
        <tissue evidence="21 22">Whole Adult</tissue>
    </source>
</reference>
<feature type="domain" description="EGF-like" evidence="18">
    <location>
        <begin position="4223"/>
        <end position="4259"/>
    </location>
</feature>
<evidence type="ECO:0000256" key="3">
    <source>
        <dbReference type="ARBA" id="ARBA00022536"/>
    </source>
</evidence>
<feature type="transmembrane region" description="Helical" evidence="16">
    <location>
        <begin position="4279"/>
        <end position="4302"/>
    </location>
</feature>
<dbReference type="FunFam" id="2.60.40.60:FF:000064">
    <property type="entry name" value="FAT atypical cadherin 1"/>
    <property type="match status" value="1"/>
</dbReference>
<dbReference type="FunFam" id="2.60.40.60:FF:000032">
    <property type="entry name" value="FAT atypical cadherin 1"/>
    <property type="match status" value="1"/>
</dbReference>
<feature type="domain" description="Cadherin" evidence="19">
    <location>
        <begin position="2653"/>
        <end position="2761"/>
    </location>
</feature>
<dbReference type="Gene3D" id="2.10.25.10">
    <property type="entry name" value="Laminin"/>
    <property type="match status" value="5"/>
</dbReference>
<dbReference type="GO" id="GO:0007431">
    <property type="term" value="P:salivary gland development"/>
    <property type="evidence" value="ECO:0007669"/>
    <property type="project" value="UniProtKB-ARBA"/>
</dbReference>
<evidence type="ECO:0000256" key="10">
    <source>
        <dbReference type="ARBA" id="ARBA00023136"/>
    </source>
</evidence>
<dbReference type="GO" id="GO:0016342">
    <property type="term" value="C:catenin complex"/>
    <property type="evidence" value="ECO:0007669"/>
    <property type="project" value="TreeGrafter"/>
</dbReference>
<dbReference type="InterPro" id="IPR039808">
    <property type="entry name" value="Cadherin"/>
</dbReference>
<dbReference type="FunFam" id="2.60.40.60:FF:000059">
    <property type="entry name" value="FAT atypical cadherin 3"/>
    <property type="match status" value="1"/>
</dbReference>
<dbReference type="GO" id="GO:0007163">
    <property type="term" value="P:establishment or maintenance of cell polarity"/>
    <property type="evidence" value="ECO:0007669"/>
    <property type="project" value="UniProtKB-ARBA"/>
</dbReference>
<dbReference type="FunFam" id="2.60.40.60:FF:000080">
    <property type="entry name" value="FAT atypical cadherin 1"/>
    <property type="match status" value="1"/>
</dbReference>
<dbReference type="FunFam" id="2.60.40.60:FF:000084">
    <property type="entry name" value="FAT atypical cadherin 3"/>
    <property type="match status" value="1"/>
</dbReference>
<evidence type="ECO:0000256" key="2">
    <source>
        <dbReference type="ARBA" id="ARBA00022475"/>
    </source>
</evidence>
<feature type="disulfide bond" evidence="14">
    <location>
        <begin position="4136"/>
        <end position="4145"/>
    </location>
</feature>
<dbReference type="Gene3D" id="2.60.40.60">
    <property type="entry name" value="Cadherins"/>
    <property type="match status" value="34"/>
</dbReference>
<comment type="caution">
    <text evidence="14">Lacks conserved residue(s) required for the propagation of feature annotation.</text>
</comment>
<keyword evidence="2" id="KW-1003">Cell membrane</keyword>
<feature type="domain" description="Cadherin" evidence="19">
    <location>
        <begin position="1718"/>
        <end position="1815"/>
    </location>
</feature>
<dbReference type="FunFam" id="2.60.40.60:FF:000037">
    <property type="entry name" value="FAT atypical cadherin 1"/>
    <property type="match status" value="1"/>
</dbReference>
<feature type="domain" description="Cadherin" evidence="19">
    <location>
        <begin position="1951"/>
        <end position="2029"/>
    </location>
</feature>
<feature type="domain" description="Cadherin" evidence="19">
    <location>
        <begin position="307"/>
        <end position="402"/>
    </location>
</feature>
<keyword evidence="6" id="KW-0677">Repeat</keyword>
<dbReference type="GO" id="GO:0007010">
    <property type="term" value="P:cytoskeleton organization"/>
    <property type="evidence" value="ECO:0007669"/>
    <property type="project" value="UniProtKB-ARBA"/>
</dbReference>
<feature type="domain" description="Cadherin" evidence="19">
    <location>
        <begin position="2137"/>
        <end position="2237"/>
    </location>
</feature>
<evidence type="ECO:0000259" key="17">
    <source>
        <dbReference type="PROSITE" id="PS50025"/>
    </source>
</evidence>
<dbReference type="FunFam" id="2.60.40.60:FF:000024">
    <property type="entry name" value="FAT atypical cadherin 3"/>
    <property type="match status" value="1"/>
</dbReference>
<dbReference type="CDD" id="cd11304">
    <property type="entry name" value="Cadherin_repeat"/>
    <property type="match status" value="34"/>
</dbReference>
<dbReference type="GO" id="GO:0007424">
    <property type="term" value="P:open tracheal system development"/>
    <property type="evidence" value="ECO:0007669"/>
    <property type="project" value="UniProtKB-ARBA"/>
</dbReference>
<evidence type="ECO:0000259" key="19">
    <source>
        <dbReference type="PROSITE" id="PS50268"/>
    </source>
</evidence>
<sequence>MSNMNLKKYAGALKRKKVISLLWISLLSCCSCLIQCSLATSDTGAKTTHSQQKLPLDTKADFRHQLYNVTIPENSLGKTYAKGVLHEDLAGILVDSNYEIRYRIINGDKDKLFKAEERLVGNFAFLCIRTRTSNIVLNREKTDEYTLKVRAHVTHSRSKNESINYETETTVHIQVLDRNDLSPLFYPTEYAVTVPEDTQKHHSILKVIADDADLGVNGEIYYSFLIDSEYFAIHPTTGDISILNPLNYAENSYHELIVLANDRGSAIQQQSHQSSKARVSITVKQVNLNAPEINAKTFSSVVPNSDSLIYGIVKVNDKDIGKNGVIRKLEIVDGNPDGMFQLLPTEMKDEYYIELNKFAKLFKQHYTYNLTLRAEDFGTPSRHTFKTIAIQILPEIKNVPIFTQEIYDVSIPETSPINMPVIRLKVSDPDLGKYALVYLEIVGGNEGGEFRINPDSGMLYTQKRLDAETKSIYTLTVSAIDQADVGSRKQSSAKVKITIEDMNDNDPIFEHTNKNISINENELAGLFVTKLTAKDRDSGENAYISYSIANLNEVPFEIDHFSGVVKTTNLIDYETMRRTYTLLIRASDWGLPYRRQTEIALDITVKNINDNRPQFERINCYGKVTKLAPIGSEIFTLSAVDLDVGDIISYRLISGNEDGCFNLDSMTGSMSIGCNLMDVAVNDRVVKVTATDGTHFSDEMSMDIHLVLEYSKEHSSMGYGTFECRETGVARRLAETLALAEKNNMKNDSLSEVNDLGLTPSRYGQNIHRPEFINFPQELTLNESIQLGTTVALIKARDRDLGYNGKLVFAIADGDYDSVFRIDPDSGELQIIGYLDRERLSEYILNITVYDLGQPTKMDSKMLPITITDANDNPPVLQKPLATLRLKENGLNGSTIYCVHATDADLGINAEITYSLSVDYNEFTINKTTGCIILSKPLDREQQDKYELHVIVKDGGVPVLSAEAVIYIFVDDVNDNAPIFGVQEYIFKVREDVPRGTVVAVIEAIDKDIGQNAEILFSLQEDNQEKNLFKIDKHSGAIRTERYLNYENLQVHNLLISAIDCGDPSLTSDMSIVIEIIDVNENRYAPEFDDFIFEGSIRENMPKGTFVMNVTARDLDGVDLNAKISYSITGGDGLGIFSVNDRGEIHTLTQLDAETKDSYWLTLCAQDNAIVPLSNCVKVYIEVENENDNIPLTTKPVYYVNVTEGSPGKHEIIQLKAIDPDKDTSQKITYNIISGNLVGYFEMDPHTGILRTTERRLDRENQAEHILEVSISDNGSPSLTSTTRVVVSVLDINDNSPVFDQRVYKIQVPSTLKVNESIFQVHAIDNDEGENARITYSIKSGKKKNKFRIDGLSGHIFITKPLEADAEFEFNVKAEDNGTPKKSQTTVVNILVIPIAANSPNAPKILPKSVNSIVDLTENDKPGFLVTQILAVDEDNDQLWFNISRGNEGNHFYIGRDTGNVLLSKYLDYETQTSYNLSITVTDGSNIVHTNLFVKVVDTNDNVPQFTKEVYHVNISENIEEESVIMQLHATDKDEDKKLFYHLHATQDPSSLTLFRIDSISGNVIVIQKLDFEKTSQHILIAFVKDQGTPQKRNYAKIIVNVHDHNDHYPEFTTKIIQSKVPESAAVGSKLVQVTAIDRDSGQNAELRYSIISGNVGSTFDIDPIFGIISLTDTLDINKMQEYMLQIKATDLGKPPLSSQVPVHIIITMSDNDPPKFFANLVSLEIFENLSIGSFVTQVEARSSSSVFFDIIDGNDKESFRINPSTGVIVINNNVDYEVNKLFNLTIKGTNMASASSSQNIIVHVLDVNDNIPKFLETEYIGTVSESASIGSYVHMTDENKKRHLALSVYDPDVGFNGMLEYKIMDDLASSLFKIDSTTGAIKILRGLDYETNTNYSFAVSVSDMGKPRLHSNTKAHVVILVTNVNDCPPVFKDRDHNVTLFLPTFENVFVTKIAAVDADHDIVRYDIVDGNNQECFQVHPLTGVITTRRVEFNYNEYVLHVRASDGLYSTILLVNIKILPIVNSNFIFQKKIYEFSAFENTTKVVTIGLTNVIGNTLNENVEYRILNPTDMFEIGITSGAIKTTGQIFDREQQDMYKLFIEARSSTFSMDDSSVRRATTSVYISVLDINDNCPIFVNMPYYASVSVGHTKGSVIMQVKAIDLDSAENGEVRYELRKGNGELFKVDRKTGELSIKQSIEGHNRKYELTVAAYDGAVISCSTEVPVQIKVIDRSMPVFEKQFYSVSVKEDVEMYSALFVSIQADSPLKRKLIYTTSSEDINQYFEIDYRTGSLYVVNELDYEQNQTHEILVRATDSISGIFADVLLSITVIDVNDCYPEIEKDNYNITLPENIPFGSQVLQINATDKDSGANGKLSYFIESINGRNDSDTFYIDVADGILYLKTPLDYELEKSHHVVVHVKDHGSPSLTSKCNVFITVKDLNDNSPKFIEPSFNTKLSVAATRGQFVALPRAYDVDLSDIDFLQYKIVDGNELQTYSIDKQSGVISLQNMLNFTDKLNTILNISVSDGIHTSFARLKITLVPENFHSPQFEQMVYKAAVSENMAKGQDVITVKAIDNDFGQYSRIYYEIASEDMKQYFDIDRNTGTITSKITFDRELKDEYVLHLKAIDGGSKFGFATLRVTIEDINDNIPQFFVKEYKLVISSSNKLDETLLTVTAVDKDINANGDIKYTIIPDSMKTELENKIYLNETSGDIVLKSVPVNSEKAVFQFFVRASDSGKPPLHNDVPVSFEIVDSDVIIPTFEKSHISLKIIESTSPGTVLTKLHVNGNYSIKFSTSEETSIFAVSENGELILMQTLDREQNDSHYLVIVAETATLPVLFAYADVFIHVTDENDNYPKFDNTIYSADIAENTDKVVSIIKITATDADTGSNGDVRYYFDDESNSVRNIFDIDIYTGWITLLSSLDREVQSEFNLKVIATDNGHPKHDSKVPVSIKIIDYNDNAPQFKLPIEPIHIFENALPGTVLFNFLLIDPDVEKQTIDYYIISGDSQSQFQIGKTGELFISKPLDREQISFYNLGILATDGKFTAEANVKVHIKDINDNMPFCLKPRYHIAMNESTAIGTTIVEVKAMDFDSSNDFKLRYYLSGKGSDDFVIGKETGILKVAKLIDREQTPKYKILAHVQDGKESIRECVSEIIIPINDINDNTPIFSVPKYRVSILEDAQLQTLVTKVHATDKDFGINRKIKYSLLGTNSDYFVISKSTGIIKLEKNLDRETISLYNLTVKAEDFGKPMLSSIANIVINILDINDNPPEFSLRKYASNVFENATEGFEVCKVYATSKDIGVNAEILYYIVSGNEQRKFSMNSKTGVLWVNGSLDYEKTKFYFLTVQAIDGGSPPLSNIAYVNISINDVNDNTPAFTQNIYRINVREDISVDLPIIDVKATDEDSNINGIIKYKIVKGDILHQFHVNKNNGTISLARPLDRETIAEYTLEIEACDFGTPERCNSVQVIIFILDANDNPPIFSQTNYSIVLQENRPLGYVFITFEVTDADESPNSTPFTYDIRSGNEGNLFRLEQDGSLSTASRFNHKLQDQYPIQIRVFDNGTPPLYSDTWVTIKIIEESQYPPTITPLEVTVNSFEDEFSAAFLGKVFASDQDQYDELMFSLTPSNDETYQTSKLFKITEKSGEIYSISNLDIGVYKLNVSVSDGKYTVFTTVKINVELITMDMVKEAAVIRFSKIAASEFLLSHRKGFIRSIRNVMRCRQKDVILISLQEKMKKRLSKRDAYSTDLSLNVAFAVRKQQIIPTSDAFFSSDEIRLAVISKEIDIENDTNLIIEEVVPSFCQNKENICVHGICKQLISLEKNNITTIYTDVISFASPTYSLVKKCVCKSGFDGKNCNESVNACSSDPCPPQRNCLPSESAARYQCVCPKGYSGTFCEIKSLKCDNGTCDTNLSTAVSFGGKSYAHYKINKAKARNTLENQFAYSLQIRTVQQSGTLLYASGKVDYNVLEIVNGAVKYKFDLGSGEGVVSVSSIYISDGAWHTITLERTLNSAKLTVDNKHVSQGSAPGVNGILNIQSNDIFVGAEVRPHPSIIGYEDIQRGFIGCMANIKIAMEPLPLYISGGSTIAALKRFTNVEFKCDPANVLVSLGVCGTQPCMNSGVCTDLGNDIFKCNCHARFTGELCEIDLDPCSSAPCLFGGRCDNHEPNNYTCICPIHLSGRRCEYGKFCTPNPCKNGGICEEGDGVSHCMCRGFTGPNCEIDVNECDNQPCGNGATCINEAGSFRCICPSFLTGASCGDPLYSNSISTKLKNFSIEHISGIISGITIVLIMIIILLCCFVFKRNPSPNSRNRIEKNKNKHSLKQATLNSLLDKDNLCKSNAKISNLEISQRPISYSPPTNDSLFISNTSFVNNLDILRSYGSAGDELENIPLEYQKVNLTNQHVNINTSNFVDGDNAHKQEWCEQMHLKTFSENKLNNERRIDYALPPNRFSSGKLIQVPMPNVCHSTSNANFVDSALSNGQYHWDCSDWVRKSHNPLPDITEVPGAEVADSSSFHSNDSNESQSKRKYLVHVEDVDPTRDMAALNEDMVFEYVESDVESCVHPFMLPSLNSEPRSRLSSFNKSENEDYKLNTVPFQTKSNRLRKVYLRHPDSYLPTIHTPSDTEAESSNNEAPMLKKELSNRRTISGHSEEVYLFPIATGDTGSDSNISVRLCEIEDSELEEFLPEGGKYSSE</sequence>
<keyword evidence="12" id="KW-0325">Glycoprotein</keyword>
<dbReference type="InterPro" id="IPR002126">
    <property type="entry name" value="Cadherin-like_dom"/>
</dbReference>
<dbReference type="FunFam" id="2.60.120.200:FF:000250">
    <property type="entry name" value="Fat-like cadherin-related tumor suppressor homolog"/>
    <property type="match status" value="1"/>
</dbReference>
<dbReference type="SMART" id="SM00112">
    <property type="entry name" value="CA"/>
    <property type="match status" value="33"/>
</dbReference>
<dbReference type="SUPFAM" id="SSF49313">
    <property type="entry name" value="Cadherin-like"/>
    <property type="match status" value="34"/>
</dbReference>
<dbReference type="PROSITE" id="PS50268">
    <property type="entry name" value="CADHERIN_2"/>
    <property type="match status" value="33"/>
</dbReference>
<dbReference type="PANTHER" id="PTHR24027:SF438">
    <property type="entry name" value="CADHERIN 23"/>
    <property type="match status" value="1"/>
</dbReference>
<feature type="region of interest" description="Disordered" evidence="15">
    <location>
        <begin position="4615"/>
        <end position="4636"/>
    </location>
</feature>
<feature type="domain" description="Cadherin" evidence="19">
    <location>
        <begin position="878"/>
        <end position="980"/>
    </location>
</feature>
<dbReference type="FunFam" id="2.60.40.60:FF:000015">
    <property type="entry name" value="FAT atypical cadherin 1"/>
    <property type="match status" value="2"/>
</dbReference>
<dbReference type="FunFam" id="2.60.40.60:FF:000271">
    <property type="entry name" value="Cadherin-related 23"/>
    <property type="match status" value="1"/>
</dbReference>
<dbReference type="FunFam" id="2.60.40.60:FF:000130">
    <property type="entry name" value="cadherin-23 isoform X1"/>
    <property type="match status" value="1"/>
</dbReference>
<dbReference type="CDD" id="cd00110">
    <property type="entry name" value="LamG"/>
    <property type="match status" value="1"/>
</dbReference>
<feature type="domain" description="Cadherin" evidence="19">
    <location>
        <begin position="2238"/>
        <end position="2339"/>
    </location>
</feature>
<evidence type="ECO:0000256" key="1">
    <source>
        <dbReference type="ARBA" id="ARBA00004251"/>
    </source>
</evidence>
<feature type="domain" description="Cadherin" evidence="19">
    <location>
        <begin position="1194"/>
        <end position="1299"/>
    </location>
</feature>
<keyword evidence="5" id="KW-0732">Signal</keyword>
<dbReference type="SUPFAM" id="SSF57196">
    <property type="entry name" value="EGF/Laminin"/>
    <property type="match status" value="5"/>
</dbReference>
<feature type="domain" description="Cadherin" evidence="19">
    <location>
        <begin position="403"/>
        <end position="509"/>
    </location>
</feature>
<keyword evidence="8" id="KW-0130">Cell adhesion</keyword>
<dbReference type="Gene3D" id="2.60.120.200">
    <property type="match status" value="1"/>
</dbReference>
<feature type="domain" description="Cadherin" evidence="19">
    <location>
        <begin position="2550"/>
        <end position="2652"/>
    </location>
</feature>
<evidence type="ECO:0000256" key="5">
    <source>
        <dbReference type="ARBA" id="ARBA00022729"/>
    </source>
</evidence>
<feature type="domain" description="Laminin G" evidence="17">
    <location>
        <begin position="3917"/>
        <end position="4101"/>
    </location>
</feature>
<dbReference type="PROSITE" id="PS51257">
    <property type="entry name" value="PROKAR_LIPOPROTEIN"/>
    <property type="match status" value="1"/>
</dbReference>
<feature type="domain" description="Cadherin" evidence="19">
    <location>
        <begin position="1816"/>
        <end position="1932"/>
    </location>
</feature>
<dbReference type="GO" id="GO:0007297">
    <property type="term" value="P:follicle cell of egg chamber migration"/>
    <property type="evidence" value="ECO:0007669"/>
    <property type="project" value="UniProtKB-ARBA"/>
</dbReference>
<dbReference type="InterPro" id="IPR001791">
    <property type="entry name" value="Laminin_G"/>
</dbReference>
<feature type="domain" description="Cadherin" evidence="19">
    <location>
        <begin position="510"/>
        <end position="615"/>
    </location>
</feature>
<feature type="domain" description="EGF-like" evidence="18">
    <location>
        <begin position="4148"/>
        <end position="4185"/>
    </location>
</feature>
<dbReference type="GO" id="GO:0048565">
    <property type="term" value="P:digestive tract development"/>
    <property type="evidence" value="ECO:0007669"/>
    <property type="project" value="UniProtKB-ARBA"/>
</dbReference>
<dbReference type="GO" id="GO:0000902">
    <property type="term" value="P:cell morphogenesis"/>
    <property type="evidence" value="ECO:0007669"/>
    <property type="project" value="TreeGrafter"/>
</dbReference>
<evidence type="ECO:0000313" key="20">
    <source>
        <dbReference type="Proteomes" id="UP000515160"/>
    </source>
</evidence>
<evidence type="ECO:0000256" key="4">
    <source>
        <dbReference type="ARBA" id="ARBA00022692"/>
    </source>
</evidence>
<dbReference type="FunFam" id="2.60.40.60:FF:000005">
    <property type="entry name" value="Protocadherin 9"/>
    <property type="match status" value="1"/>
</dbReference>
<dbReference type="PROSITE" id="PS01187">
    <property type="entry name" value="EGF_CA"/>
    <property type="match status" value="1"/>
</dbReference>
<dbReference type="FunFam" id="2.60.40.60:FF:000053">
    <property type="entry name" value="FAT atypical cadherin 3"/>
    <property type="match status" value="1"/>
</dbReference>
<evidence type="ECO:0000256" key="16">
    <source>
        <dbReference type="SAM" id="Phobius"/>
    </source>
</evidence>
<dbReference type="GO" id="GO:0005509">
    <property type="term" value="F:calcium ion binding"/>
    <property type="evidence" value="ECO:0007669"/>
    <property type="project" value="UniProtKB-UniRule"/>
</dbReference>
<dbReference type="CTD" id="40191"/>
<dbReference type="InterPro" id="IPR013320">
    <property type="entry name" value="ConA-like_dom_sf"/>
</dbReference>
<feature type="domain" description="Cadherin" evidence="19">
    <location>
        <begin position="3379"/>
        <end position="3483"/>
    </location>
</feature>
<feature type="domain" description="Cadherin" evidence="19">
    <location>
        <begin position="3066"/>
        <end position="3169"/>
    </location>
</feature>
<dbReference type="Pfam" id="PF00028">
    <property type="entry name" value="Cadherin"/>
    <property type="match status" value="26"/>
</dbReference>
<dbReference type="GO" id="GO:0007156">
    <property type="term" value="P:homophilic cell adhesion via plasma membrane adhesion molecules"/>
    <property type="evidence" value="ECO:0007669"/>
    <property type="project" value="InterPro"/>
</dbReference>
<evidence type="ECO:0000256" key="7">
    <source>
        <dbReference type="ARBA" id="ARBA00022837"/>
    </source>
</evidence>
<dbReference type="FunFam" id="2.60.40.60:FF:000051">
    <property type="entry name" value="FAT atypical cadherin 1"/>
    <property type="match status" value="1"/>
</dbReference>
<dbReference type="Pfam" id="PF02210">
    <property type="entry name" value="Laminin_G_2"/>
    <property type="match status" value="1"/>
</dbReference>
<comment type="subcellular location">
    <subcellularLocation>
        <location evidence="1">Cell membrane</location>
        <topology evidence="1">Single-pass type I membrane protein</topology>
    </subcellularLocation>
</comment>
<dbReference type="GO" id="GO:0044331">
    <property type="term" value="P:cell-cell adhesion mediated by cadherin"/>
    <property type="evidence" value="ECO:0007669"/>
    <property type="project" value="TreeGrafter"/>
</dbReference>